<keyword evidence="3" id="KW-0963">Cytoplasm</keyword>
<feature type="region of interest" description="Disordered" evidence="10">
    <location>
        <begin position="1"/>
        <end position="27"/>
    </location>
</feature>
<dbReference type="SMART" id="SM00950">
    <property type="entry name" value="Piwi"/>
    <property type="match status" value="1"/>
</dbReference>
<reference evidence="13" key="2">
    <citation type="submission" date="2025-08" db="UniProtKB">
        <authorList>
            <consortium name="Ensembl"/>
        </authorList>
    </citation>
    <scope>IDENTIFICATION</scope>
</reference>
<dbReference type="InterPro" id="IPR012337">
    <property type="entry name" value="RNaseH-like_sf"/>
</dbReference>
<evidence type="ECO:0000256" key="3">
    <source>
        <dbReference type="ARBA" id="ARBA00022490"/>
    </source>
</evidence>
<dbReference type="InterPro" id="IPR003100">
    <property type="entry name" value="PAZ_dom"/>
</dbReference>
<dbReference type="InterPro" id="IPR036085">
    <property type="entry name" value="PAZ_dom_sf"/>
</dbReference>
<dbReference type="SUPFAM" id="SSF53098">
    <property type="entry name" value="Ribonuclease H-like"/>
    <property type="match status" value="1"/>
</dbReference>
<evidence type="ECO:0000256" key="6">
    <source>
        <dbReference type="ARBA" id="ARBA00022884"/>
    </source>
</evidence>
<dbReference type="GO" id="GO:0043186">
    <property type="term" value="C:P granule"/>
    <property type="evidence" value="ECO:0007669"/>
    <property type="project" value="UniProtKB-ARBA"/>
</dbReference>
<dbReference type="Pfam" id="PF02171">
    <property type="entry name" value="Piwi"/>
    <property type="match status" value="1"/>
</dbReference>
<dbReference type="FunFam" id="2.170.260.10:FF:000003">
    <property type="entry name" value="Piwi-like RNA-mediated gene silencing 2"/>
    <property type="match status" value="1"/>
</dbReference>
<evidence type="ECO:0000259" key="11">
    <source>
        <dbReference type="PROSITE" id="PS50821"/>
    </source>
</evidence>
<evidence type="ECO:0000256" key="7">
    <source>
        <dbReference type="ARBA" id="ARBA00023158"/>
    </source>
</evidence>
<keyword evidence="5" id="KW-0810">Translation regulation</keyword>
<dbReference type="Gene3D" id="3.30.420.10">
    <property type="entry name" value="Ribonuclease H-like superfamily/Ribonuclease H"/>
    <property type="match status" value="1"/>
</dbReference>
<keyword evidence="14" id="KW-1185">Reference proteome</keyword>
<evidence type="ECO:0008006" key="15">
    <source>
        <dbReference type="Google" id="ProtNLM"/>
    </source>
</evidence>
<dbReference type="AlphaFoldDB" id="A0AAR2KWC0"/>
<dbReference type="Pfam" id="PF23278">
    <property type="entry name" value="Piwi_N"/>
    <property type="match status" value="1"/>
</dbReference>
<dbReference type="SUPFAM" id="SSF101690">
    <property type="entry name" value="PAZ domain"/>
    <property type="match status" value="1"/>
</dbReference>
<protein>
    <recommendedName>
        <fullName evidence="15">Piwil1</fullName>
    </recommendedName>
</protein>
<dbReference type="GO" id="GO:0003723">
    <property type="term" value="F:RNA binding"/>
    <property type="evidence" value="ECO:0007669"/>
    <property type="project" value="UniProtKB-KW"/>
</dbReference>
<evidence type="ECO:0000256" key="4">
    <source>
        <dbReference type="ARBA" id="ARBA00022782"/>
    </source>
</evidence>
<reference evidence="13 14" key="1">
    <citation type="submission" date="2020-10" db="EMBL/GenBank/DDBJ databases">
        <title>Pygocentrus nattereri (red-bellied piranha) genome, fPygNat1, primary haplotype.</title>
        <authorList>
            <person name="Myers G."/>
            <person name="Meyer A."/>
            <person name="Karagic N."/>
            <person name="Pippel M."/>
            <person name="Winkler S."/>
            <person name="Tracey A."/>
            <person name="Wood J."/>
            <person name="Formenti G."/>
            <person name="Howe K."/>
            <person name="Fedrigo O."/>
            <person name="Jarvis E.D."/>
        </authorList>
    </citation>
    <scope>NUCLEOTIDE SEQUENCE [LARGE SCALE GENOMIC DNA]</scope>
</reference>
<evidence type="ECO:0000256" key="8">
    <source>
        <dbReference type="ARBA" id="ARBA00023254"/>
    </source>
</evidence>
<dbReference type="Proteomes" id="UP001501920">
    <property type="component" value="Chromosome 29"/>
</dbReference>
<dbReference type="Gene3D" id="2.170.260.10">
    <property type="entry name" value="paz domain"/>
    <property type="match status" value="1"/>
</dbReference>
<proteinExistence type="inferred from homology"/>
<dbReference type="FunFam" id="3.30.420.10:FF:000014">
    <property type="entry name" value="Piwi-like RNA-mediated gene silencing 1"/>
    <property type="match status" value="1"/>
</dbReference>
<dbReference type="InterPro" id="IPR036397">
    <property type="entry name" value="RNaseH_sf"/>
</dbReference>
<dbReference type="Ensembl" id="ENSPNAT00000079119.1">
    <property type="protein sequence ID" value="ENSPNAP00000068555.1"/>
    <property type="gene ID" value="ENSPNAG00000012989.2"/>
</dbReference>
<keyword evidence="2" id="KW-0217">Developmental protein</keyword>
<comment type="similarity">
    <text evidence="9">Belongs to the argonaute family. Piwi subfamily.</text>
</comment>
<keyword evidence="6" id="KW-0694">RNA-binding</keyword>
<dbReference type="PROSITE" id="PS50822">
    <property type="entry name" value="PIWI"/>
    <property type="match status" value="1"/>
</dbReference>
<accession>A0AAR2KWC0</accession>
<keyword evidence="7" id="KW-0943">RNA-mediated gene silencing</keyword>
<dbReference type="GO" id="GO:0031047">
    <property type="term" value="P:regulatory ncRNA-mediated gene silencing"/>
    <property type="evidence" value="ECO:0007669"/>
    <property type="project" value="UniProtKB-KW"/>
</dbReference>
<evidence type="ECO:0000256" key="2">
    <source>
        <dbReference type="ARBA" id="ARBA00022473"/>
    </source>
</evidence>
<dbReference type="GO" id="GO:0006417">
    <property type="term" value="P:regulation of translation"/>
    <property type="evidence" value="ECO:0007669"/>
    <property type="project" value="UniProtKB-KW"/>
</dbReference>
<evidence type="ECO:0000259" key="12">
    <source>
        <dbReference type="PROSITE" id="PS50822"/>
    </source>
</evidence>
<dbReference type="CDD" id="cd02845">
    <property type="entry name" value="PAZ_piwi_like"/>
    <property type="match status" value="1"/>
</dbReference>
<evidence type="ECO:0000313" key="13">
    <source>
        <dbReference type="Ensembl" id="ENSPNAP00000068555.1"/>
    </source>
</evidence>
<evidence type="ECO:0000256" key="1">
    <source>
        <dbReference type="ARBA" id="ARBA00004496"/>
    </source>
</evidence>
<dbReference type="Gene3D" id="3.40.50.2300">
    <property type="match status" value="1"/>
</dbReference>
<evidence type="ECO:0000256" key="9">
    <source>
        <dbReference type="ARBA" id="ARBA00038291"/>
    </source>
</evidence>
<gene>
    <name evidence="13" type="primary">PIWIL1</name>
</gene>
<keyword evidence="8" id="KW-0469">Meiosis</keyword>
<feature type="domain" description="Piwi" evidence="12">
    <location>
        <begin position="489"/>
        <end position="781"/>
    </location>
</feature>
<dbReference type="PROSITE" id="PS50821">
    <property type="entry name" value="PAZ"/>
    <property type="match status" value="1"/>
</dbReference>
<evidence type="ECO:0000256" key="10">
    <source>
        <dbReference type="SAM" id="MobiDB-lite"/>
    </source>
</evidence>
<keyword evidence="4" id="KW-0221">Differentiation</keyword>
<comment type="subcellular location">
    <subcellularLocation>
        <location evidence="1">Cytoplasm</location>
    </subcellularLocation>
</comment>
<dbReference type="Pfam" id="PF02170">
    <property type="entry name" value="PAZ"/>
    <property type="match status" value="1"/>
</dbReference>
<dbReference type="GO" id="GO:0030154">
    <property type="term" value="P:cell differentiation"/>
    <property type="evidence" value="ECO:0007669"/>
    <property type="project" value="UniProtKB-KW"/>
</dbReference>
<organism evidence="13 14">
    <name type="scientific">Pygocentrus nattereri</name>
    <name type="common">Red-bellied piranha</name>
    <dbReference type="NCBI Taxonomy" id="42514"/>
    <lineage>
        <taxon>Eukaryota</taxon>
        <taxon>Metazoa</taxon>
        <taxon>Chordata</taxon>
        <taxon>Craniata</taxon>
        <taxon>Vertebrata</taxon>
        <taxon>Euteleostomi</taxon>
        <taxon>Actinopterygii</taxon>
        <taxon>Neopterygii</taxon>
        <taxon>Teleostei</taxon>
        <taxon>Ostariophysi</taxon>
        <taxon>Characiformes</taxon>
        <taxon>Characoidei</taxon>
        <taxon>Pygocentrus</taxon>
    </lineage>
</organism>
<dbReference type="GeneTree" id="ENSGT00950000183200"/>
<sequence>HVLPPPAEGELVGRGRQKRAPGAMSAEGSQCASTFGSDRQFYFSIGVSGSSIELRANFMRLLSRPQWALYQYHVDFKPPMESRRLRSALLFQHDETLGKARTFDGALLFLPHRLHNTETVLCSETRQGERVQITVTLTNELPPSSPVCLQFYNIIFRRILRMLNMQQIGRHYYNPDDPLNIPQHRLTIWPGFVTNILQYESSIMLCTDVSHKVLRSETVLDFMSTLKQHCGDQRFPDACTKELVGLIVLTKYNNKTYRIDEIAWDHTPNNTFKRGDTMISFKDYYKTQYGLEITDGNQVLLVSHVRRMGPAGAPPPGPALLVPEFCYLTGLTDKMRNDFNIMKDLAAHTRLTPEQRESRLNRFITNISKNAEAQNELSTWGLSFENKLLSLTGRVLPAERIIQGARMVKRYNPWTADWSKEMRGLPLISSMPLESWLMFYTRRNGDVAHALLQTLNKVAGPMGIRMQRAVIRIEYDDRQESLLRALQQNVVVILPTNRKDKYDCVKKYLCVDCPTPSQCVVSRTLSRPQALMTVATKIALQMNCKMGGELWSIEIPLKQLMIVGIDCYHDTAAGKRSIGALVASLNQSMSRWFSKCVLQSRGQEIIDGLKVALKAALKAYWKYNNCLPSRIIVYRDGVGDGMLQSVVNYEVPQIMQSIKTMGEDYAPKLTVVVVKKRIASRFFARIDGKLSNPPPGTVIDTEVTRPEWYDFFIVSQAVRMGSICPTHYNVVFDSSGLKPDHMQRLTYKLCHMYYNWQGIVRVPAPCQYAHKLAFLVGQSIHKEPNINLDDFLYYL</sequence>
<reference evidence="13" key="3">
    <citation type="submission" date="2025-09" db="UniProtKB">
        <authorList>
            <consortium name="Ensembl"/>
        </authorList>
    </citation>
    <scope>IDENTIFICATION</scope>
</reference>
<dbReference type="SMART" id="SM00949">
    <property type="entry name" value="PAZ"/>
    <property type="match status" value="1"/>
</dbReference>
<dbReference type="PANTHER" id="PTHR22891">
    <property type="entry name" value="EUKARYOTIC TRANSLATION INITIATION FACTOR 2C"/>
    <property type="match status" value="1"/>
</dbReference>
<dbReference type="GO" id="GO:0051321">
    <property type="term" value="P:meiotic cell cycle"/>
    <property type="evidence" value="ECO:0007669"/>
    <property type="project" value="UniProtKB-KW"/>
</dbReference>
<dbReference type="InterPro" id="IPR003165">
    <property type="entry name" value="Piwi"/>
</dbReference>
<evidence type="ECO:0000313" key="14">
    <source>
        <dbReference type="Proteomes" id="UP001501920"/>
    </source>
</evidence>
<dbReference type="CDD" id="cd04658">
    <property type="entry name" value="Piwi_piwi-like_Euk"/>
    <property type="match status" value="1"/>
</dbReference>
<feature type="domain" description="PAZ" evidence="11">
    <location>
        <begin position="218"/>
        <end position="330"/>
    </location>
</feature>
<name>A0AAR2KWC0_PYGNA</name>
<evidence type="ECO:0000256" key="5">
    <source>
        <dbReference type="ARBA" id="ARBA00022845"/>
    </source>
</evidence>